<gene>
    <name evidence="3" type="ORF">AACH10_05290</name>
</gene>
<evidence type="ECO:0000313" key="4">
    <source>
        <dbReference type="Proteomes" id="UP001365405"/>
    </source>
</evidence>
<dbReference type="RefSeq" id="WP_341409325.1">
    <property type="nucleotide sequence ID" value="NZ_JBBUTH010000002.1"/>
</dbReference>
<sequence length="374" mass="39552">MRGRHVSTAVPLALAWAATVVYASLFPFAGWRWPAALSVLDMLRLPWPRYFIPFDITSNLGGYLPLGLLVALARLRHGAGRWSALAAGGLAGAALSYALEVMQHLLPQRVPSLLDWALNTAGAAAGALLAVLLAALGLLRGWQATRERWLERGQSGAVALLLLWPLALLFPTPVPLGLGQVGGALREWLFDLLTDVRWADAITNWLDSAAEPSERLSPLAESLAVALGLLAPCLLAYAASRRGWRRLGLALAVAGLAAGATTLSTTLNFGPDHALAWATPDTLVPGAVGLGLAAALAWLGARAAAALALVVLTSLVMLVHLAPTDPYFAQSLQGWEQGQFIRFHGLAQWLGWLWPYAALAWLLGRLGGAPAARG</sequence>
<feature type="transmembrane region" description="Helical" evidence="1">
    <location>
        <begin position="222"/>
        <end position="240"/>
    </location>
</feature>
<feature type="transmembrane region" description="Helical" evidence="1">
    <location>
        <begin position="119"/>
        <end position="139"/>
    </location>
</feature>
<feature type="transmembrane region" description="Helical" evidence="1">
    <location>
        <begin position="159"/>
        <end position="178"/>
    </location>
</feature>
<keyword evidence="1" id="KW-0812">Transmembrane</keyword>
<evidence type="ECO:0000313" key="3">
    <source>
        <dbReference type="EMBL" id="MEK8049646.1"/>
    </source>
</evidence>
<dbReference type="Proteomes" id="UP001365405">
    <property type="component" value="Unassembled WGS sequence"/>
</dbReference>
<keyword evidence="1" id="KW-1133">Transmembrane helix</keyword>
<accession>A0ABU9CCP6</accession>
<feature type="domain" description="VanZ-like" evidence="2">
    <location>
        <begin position="25"/>
        <end position="133"/>
    </location>
</feature>
<dbReference type="EMBL" id="JBBUTH010000002">
    <property type="protein sequence ID" value="MEK8049646.1"/>
    <property type="molecule type" value="Genomic_DNA"/>
</dbReference>
<evidence type="ECO:0000256" key="1">
    <source>
        <dbReference type="SAM" id="Phobius"/>
    </source>
</evidence>
<keyword evidence="1" id="KW-0472">Membrane</keyword>
<feature type="transmembrane region" description="Helical" evidence="1">
    <location>
        <begin position="343"/>
        <end position="363"/>
    </location>
</feature>
<protein>
    <submittedName>
        <fullName evidence="3">VanZ family protein</fullName>
    </submittedName>
</protein>
<feature type="transmembrane region" description="Helical" evidence="1">
    <location>
        <begin position="82"/>
        <end position="99"/>
    </location>
</feature>
<feature type="transmembrane region" description="Helical" evidence="1">
    <location>
        <begin position="247"/>
        <end position="270"/>
    </location>
</feature>
<comment type="caution">
    <text evidence="3">The sequence shown here is derived from an EMBL/GenBank/DDBJ whole genome shotgun (WGS) entry which is preliminary data.</text>
</comment>
<proteinExistence type="predicted"/>
<keyword evidence="4" id="KW-1185">Reference proteome</keyword>
<dbReference type="InterPro" id="IPR006976">
    <property type="entry name" value="VanZ-like"/>
</dbReference>
<feature type="transmembrane region" description="Helical" evidence="1">
    <location>
        <begin position="306"/>
        <end position="323"/>
    </location>
</feature>
<feature type="transmembrane region" description="Helical" evidence="1">
    <location>
        <begin position="47"/>
        <end position="70"/>
    </location>
</feature>
<evidence type="ECO:0000259" key="2">
    <source>
        <dbReference type="Pfam" id="PF04892"/>
    </source>
</evidence>
<feature type="transmembrane region" description="Helical" evidence="1">
    <location>
        <begin position="282"/>
        <end position="299"/>
    </location>
</feature>
<organism evidence="3 4">
    <name type="scientific">Pseudaquabacterium inlustre</name>
    <dbReference type="NCBI Taxonomy" id="2984192"/>
    <lineage>
        <taxon>Bacteria</taxon>
        <taxon>Pseudomonadati</taxon>
        <taxon>Pseudomonadota</taxon>
        <taxon>Betaproteobacteria</taxon>
        <taxon>Burkholderiales</taxon>
        <taxon>Sphaerotilaceae</taxon>
        <taxon>Pseudaquabacterium</taxon>
    </lineage>
</organism>
<reference evidence="3 4" key="1">
    <citation type="submission" date="2024-04" db="EMBL/GenBank/DDBJ databases">
        <title>Novel species of the genus Ideonella isolated from streams.</title>
        <authorList>
            <person name="Lu H."/>
        </authorList>
    </citation>
    <scope>NUCLEOTIDE SEQUENCE [LARGE SCALE GENOMIC DNA]</scope>
    <source>
        <strain evidence="3 4">DXS22W</strain>
    </source>
</reference>
<name>A0ABU9CCP6_9BURK</name>
<dbReference type="Pfam" id="PF04892">
    <property type="entry name" value="VanZ"/>
    <property type="match status" value="1"/>
</dbReference>